<evidence type="ECO:0000313" key="8">
    <source>
        <dbReference type="Proteomes" id="UP000177309"/>
    </source>
</evidence>
<keyword evidence="2 5" id="KW-0689">Ribosomal protein</keyword>
<organism evidence="7 8">
    <name type="scientific">candidate division WOR-1 bacterium RIFOXYC2_FULL_41_25</name>
    <dbReference type="NCBI Taxonomy" id="1802586"/>
    <lineage>
        <taxon>Bacteria</taxon>
        <taxon>Bacillati</taxon>
        <taxon>Saganbacteria</taxon>
    </lineage>
</organism>
<dbReference type="Proteomes" id="UP000177309">
    <property type="component" value="Unassembled WGS sequence"/>
</dbReference>
<dbReference type="PANTHER" id="PTHR10916">
    <property type="entry name" value="60S RIBOSOMAL PROTEIN L35/50S RIBOSOMAL PROTEIN L29"/>
    <property type="match status" value="1"/>
</dbReference>
<dbReference type="InterPro" id="IPR050063">
    <property type="entry name" value="Ribosomal_protein_uL29"/>
</dbReference>
<dbReference type="InterPro" id="IPR001854">
    <property type="entry name" value="Ribosomal_uL29"/>
</dbReference>
<reference evidence="7 8" key="1">
    <citation type="journal article" date="2016" name="Nat. Commun.">
        <title>Thousands of microbial genomes shed light on interconnected biogeochemical processes in an aquifer system.</title>
        <authorList>
            <person name="Anantharaman K."/>
            <person name="Brown C.T."/>
            <person name="Hug L.A."/>
            <person name="Sharon I."/>
            <person name="Castelle C.J."/>
            <person name="Probst A.J."/>
            <person name="Thomas B.C."/>
            <person name="Singh A."/>
            <person name="Wilkins M.J."/>
            <person name="Karaoz U."/>
            <person name="Brodie E.L."/>
            <person name="Williams K.H."/>
            <person name="Hubbard S.S."/>
            <person name="Banfield J.F."/>
        </authorList>
    </citation>
    <scope>NUCLEOTIDE SEQUENCE [LARGE SCALE GENOMIC DNA]</scope>
</reference>
<accession>A0A1F4TMA9</accession>
<gene>
    <name evidence="5" type="primary">rpmC</name>
    <name evidence="7" type="ORF">A2462_00470</name>
</gene>
<evidence type="ECO:0000256" key="2">
    <source>
        <dbReference type="ARBA" id="ARBA00022980"/>
    </source>
</evidence>
<dbReference type="HAMAP" id="MF_00374">
    <property type="entry name" value="Ribosomal_uL29"/>
    <property type="match status" value="1"/>
</dbReference>
<comment type="similarity">
    <text evidence="1 5">Belongs to the universal ribosomal protein uL29 family.</text>
</comment>
<dbReference type="Pfam" id="PF00831">
    <property type="entry name" value="Ribosomal_L29"/>
    <property type="match status" value="1"/>
</dbReference>
<evidence type="ECO:0000256" key="3">
    <source>
        <dbReference type="ARBA" id="ARBA00023274"/>
    </source>
</evidence>
<dbReference type="NCBIfam" id="TIGR00012">
    <property type="entry name" value="L29"/>
    <property type="match status" value="1"/>
</dbReference>
<keyword evidence="6" id="KW-0175">Coiled coil</keyword>
<evidence type="ECO:0000256" key="4">
    <source>
        <dbReference type="ARBA" id="ARBA00035204"/>
    </source>
</evidence>
<dbReference type="PANTHER" id="PTHR10916:SF0">
    <property type="entry name" value="LARGE RIBOSOMAL SUBUNIT PROTEIN UL29C"/>
    <property type="match status" value="1"/>
</dbReference>
<evidence type="ECO:0000256" key="1">
    <source>
        <dbReference type="ARBA" id="ARBA00009254"/>
    </source>
</evidence>
<dbReference type="FunFam" id="1.10.287.310:FF:000001">
    <property type="entry name" value="50S ribosomal protein L29"/>
    <property type="match status" value="1"/>
</dbReference>
<dbReference type="EMBL" id="MEUI01000028">
    <property type="protein sequence ID" value="OGC33737.1"/>
    <property type="molecule type" value="Genomic_DNA"/>
</dbReference>
<dbReference type="AlphaFoldDB" id="A0A1F4TMA9"/>
<comment type="caution">
    <text evidence="7">The sequence shown here is derived from an EMBL/GenBank/DDBJ whole genome shotgun (WGS) entry which is preliminary data.</text>
</comment>
<dbReference type="Gene3D" id="1.10.287.310">
    <property type="match status" value="1"/>
</dbReference>
<dbReference type="GO" id="GO:0003735">
    <property type="term" value="F:structural constituent of ribosome"/>
    <property type="evidence" value="ECO:0007669"/>
    <property type="project" value="InterPro"/>
</dbReference>
<dbReference type="GO" id="GO:0022625">
    <property type="term" value="C:cytosolic large ribosomal subunit"/>
    <property type="evidence" value="ECO:0007669"/>
    <property type="project" value="TreeGrafter"/>
</dbReference>
<evidence type="ECO:0000256" key="5">
    <source>
        <dbReference type="HAMAP-Rule" id="MF_00374"/>
    </source>
</evidence>
<keyword evidence="3 5" id="KW-0687">Ribonucleoprotein</keyword>
<evidence type="ECO:0000313" key="7">
    <source>
        <dbReference type="EMBL" id="OGC33737.1"/>
    </source>
</evidence>
<sequence length="65" mass="7606">MKTQELRELNVEELKKKAADLRRELLNARVAKANQQLKNPLKLRALRRDIARVLTVIRESENAKN</sequence>
<evidence type="ECO:0000256" key="6">
    <source>
        <dbReference type="SAM" id="Coils"/>
    </source>
</evidence>
<dbReference type="CDD" id="cd00427">
    <property type="entry name" value="Ribosomal_L29_HIP"/>
    <property type="match status" value="1"/>
</dbReference>
<dbReference type="InterPro" id="IPR018254">
    <property type="entry name" value="Ribosomal_uL29_CS"/>
</dbReference>
<protein>
    <recommendedName>
        <fullName evidence="4 5">Large ribosomal subunit protein uL29</fullName>
    </recommendedName>
</protein>
<dbReference type="InterPro" id="IPR036049">
    <property type="entry name" value="Ribosomal_uL29_sf"/>
</dbReference>
<dbReference type="GO" id="GO:0006412">
    <property type="term" value="P:translation"/>
    <property type="evidence" value="ECO:0007669"/>
    <property type="project" value="UniProtKB-UniRule"/>
</dbReference>
<feature type="coiled-coil region" evidence="6">
    <location>
        <begin position="4"/>
        <end position="36"/>
    </location>
</feature>
<name>A0A1F4TMA9_UNCSA</name>
<dbReference type="SUPFAM" id="SSF46561">
    <property type="entry name" value="Ribosomal protein L29 (L29p)"/>
    <property type="match status" value="1"/>
</dbReference>
<dbReference type="PROSITE" id="PS00579">
    <property type="entry name" value="RIBOSOMAL_L29"/>
    <property type="match status" value="1"/>
</dbReference>
<proteinExistence type="inferred from homology"/>